<dbReference type="AlphaFoldDB" id="A0A6C0C515"/>
<reference evidence="1" key="1">
    <citation type="journal article" date="2020" name="Nature">
        <title>Giant virus diversity and host interactions through global metagenomics.</title>
        <authorList>
            <person name="Schulz F."/>
            <person name="Roux S."/>
            <person name="Paez-Espino D."/>
            <person name="Jungbluth S."/>
            <person name="Walsh D.A."/>
            <person name="Denef V.J."/>
            <person name="McMahon K.D."/>
            <person name="Konstantinidis K.T."/>
            <person name="Eloe-Fadrosh E.A."/>
            <person name="Kyrpides N.C."/>
            <person name="Woyke T."/>
        </authorList>
    </citation>
    <scope>NUCLEOTIDE SEQUENCE</scope>
    <source>
        <strain evidence="1">GVMAG-M-3300020187-37</strain>
    </source>
</reference>
<evidence type="ECO:0000313" key="1">
    <source>
        <dbReference type="EMBL" id="QHS99456.1"/>
    </source>
</evidence>
<sequence>MNHLGSTFIPCNDILEMIGEKVVKKRLENYIPIITNVIVENPQTWMMCKDRRTCKIVYKNINNIFKRRPTKNLSYNYYLMIDNICDISDDDTSSSGDEIDEDEDKIDEDNSIGYSYYEINDISEETSYVKGNYYYKTHRGVIENSHVISLLNSNIIKPDEDTLLNEDNIRKIINHKTHVKVDSLEKTRQFVNMSEHFKFTKDNIYEKLINMSYNQIIIEDDLFDILFNKNYILYSDTSDKFIFARYDCYTLESYCYNNPHDNYSTKVDIDYDSGEYIFEIKHTYYEKSGFNSVYFRFKTISNNNKLYEYSYYHKY</sequence>
<proteinExistence type="predicted"/>
<name>A0A6C0C515_9ZZZZ</name>
<organism evidence="1">
    <name type="scientific">viral metagenome</name>
    <dbReference type="NCBI Taxonomy" id="1070528"/>
    <lineage>
        <taxon>unclassified sequences</taxon>
        <taxon>metagenomes</taxon>
        <taxon>organismal metagenomes</taxon>
    </lineage>
</organism>
<dbReference type="EMBL" id="MN739344">
    <property type="protein sequence ID" value="QHS99456.1"/>
    <property type="molecule type" value="Genomic_DNA"/>
</dbReference>
<accession>A0A6C0C515</accession>
<protein>
    <submittedName>
        <fullName evidence="1">Uncharacterized protein</fullName>
    </submittedName>
</protein>